<dbReference type="Proteomes" id="UP000704068">
    <property type="component" value="Unassembled WGS sequence"/>
</dbReference>
<dbReference type="RefSeq" id="WP_303764724.1">
    <property type="nucleotide sequence ID" value="NZ_JABZGR010000045.1"/>
</dbReference>
<accession>A0A929S009</accession>
<dbReference type="EMBL" id="JABZGR010000045">
    <property type="protein sequence ID" value="MBF0971159.1"/>
    <property type="molecule type" value="Genomic_DNA"/>
</dbReference>
<evidence type="ECO:0000313" key="2">
    <source>
        <dbReference type="EMBL" id="MBF0971159.1"/>
    </source>
</evidence>
<name>A0A929S009_9BACT</name>
<feature type="chain" id="PRO_5037817195" description="Lipocalin-like domain-containing protein" evidence="1">
    <location>
        <begin position="21"/>
        <end position="379"/>
    </location>
</feature>
<reference evidence="2" key="1">
    <citation type="submission" date="2020-04" db="EMBL/GenBank/DDBJ databases">
        <title>Deep metagenomics examines the oral microbiome during advanced dental caries in children, revealing novel taxa and co-occurrences with host molecules.</title>
        <authorList>
            <person name="Baker J.L."/>
            <person name="Morton J.T."/>
            <person name="Dinis M."/>
            <person name="Alvarez R."/>
            <person name="Tran N.C."/>
            <person name="Knight R."/>
            <person name="Edlund A."/>
        </authorList>
    </citation>
    <scope>NUCLEOTIDE SEQUENCE</scope>
    <source>
        <strain evidence="2">JCVI_34_bin.1</strain>
    </source>
</reference>
<comment type="caution">
    <text evidence="2">The sequence shown here is derived from an EMBL/GenBank/DDBJ whole genome shotgun (WGS) entry which is preliminary data.</text>
</comment>
<evidence type="ECO:0008006" key="4">
    <source>
        <dbReference type="Google" id="ProtNLM"/>
    </source>
</evidence>
<proteinExistence type="predicted"/>
<feature type="signal peptide" evidence="1">
    <location>
        <begin position="1"/>
        <end position="20"/>
    </location>
</feature>
<evidence type="ECO:0000313" key="3">
    <source>
        <dbReference type="Proteomes" id="UP000704068"/>
    </source>
</evidence>
<organism evidence="2 3">
    <name type="scientific">Alloprevotella tannerae</name>
    <dbReference type="NCBI Taxonomy" id="76122"/>
    <lineage>
        <taxon>Bacteria</taxon>
        <taxon>Pseudomonadati</taxon>
        <taxon>Bacteroidota</taxon>
        <taxon>Bacteroidia</taxon>
        <taxon>Bacteroidales</taxon>
        <taxon>Prevotellaceae</taxon>
        <taxon>Alloprevotella</taxon>
    </lineage>
</organism>
<sequence>MKKTTLLSAALALLSATAVAQPAYNMKVTKNDGSSIVIPVKDVADVTFNTVENQETTFKSGVGSFVHRDTQSNTAVYLLELSTNIFGDNTTMPMSKLYITLLGKADTVNIKQLSAPVGTFTIGDPNEPESSKFYPGILNENGEAANTFLGTLKSAQDPMDIKLINGGTLTITPKTNRKYALEGNFTFDDGSTLKASYEGMLVIDNNSGEIAPADTLPLPESKLAADTTLVFGNKKYGIATDFSIGRFGIKNKSEVYLQLYTDDSYATCLDLYLLIDNEKYPGKKQIPAGKYPVLPKIDWENISANELSAEPAWRVKTPEGSRVDLGCWFTWDYAYKAPLVGGEIEVLSGNTDSSELHLKFNLKDAKGHTVKGEWKGKIE</sequence>
<gene>
    <name evidence="2" type="ORF">HXK21_09035</name>
</gene>
<keyword evidence="1" id="KW-0732">Signal</keyword>
<dbReference type="AlphaFoldDB" id="A0A929S009"/>
<protein>
    <recommendedName>
        <fullName evidence="4">Lipocalin-like domain-containing protein</fullName>
    </recommendedName>
</protein>
<evidence type="ECO:0000256" key="1">
    <source>
        <dbReference type="SAM" id="SignalP"/>
    </source>
</evidence>